<protein>
    <recommendedName>
        <fullName evidence="6">S-adenosyl-L-methionine-dependent methyltransferase</fullName>
        <ecNumber evidence="6">2.1.1.-</ecNumber>
    </recommendedName>
</protein>
<dbReference type="InterPro" id="IPR011610">
    <property type="entry name" value="SAM_mthyl_Trfase_ML2640-like"/>
</dbReference>
<evidence type="ECO:0000256" key="7">
    <source>
        <dbReference type="SAM" id="MobiDB-lite"/>
    </source>
</evidence>
<evidence type="ECO:0000256" key="1">
    <source>
        <dbReference type="ARBA" id="ARBA00003907"/>
    </source>
</evidence>
<dbReference type="RefSeq" id="WP_353711408.1">
    <property type="nucleotide sequence ID" value="NZ_CP159279.1"/>
</dbReference>
<sequence>MTEQGRSTELEDQGLPLTALAVAAGRAVETSRADQLVADPFASALVVAARSHLDLPTVWPAQPAEAPPLQQPLLLASIYIGMRTRFIDDFLQSAPATTQTVVLGAGLDTRAFRLPWPAGARVIEVDSANVLEFKAHVLSRLSAEPRCELVTLAADLSLPWREGLLAAGFDPAQPTTWVLEGLLPYLDPAAQHAVLNEVAVLSAPGSRAVIERAVALPKTDDIEAKLREFSEQTGLPMSELLARADPPDPIELLEAAGWRCTGHTVEELCSTYGRVLSLAAPNAAAPDKPGPGVPGPDLTRSGGPAPEQQPTPDQSRGGFVTAWMP</sequence>
<dbReference type="NCBIfam" id="TIGR00027">
    <property type="entry name" value="mthyl_TIGR00027"/>
    <property type="match status" value="1"/>
</dbReference>
<feature type="region of interest" description="Disordered" evidence="7">
    <location>
        <begin position="283"/>
        <end position="325"/>
    </location>
</feature>
<proteinExistence type="inferred from homology"/>
<evidence type="ECO:0000256" key="3">
    <source>
        <dbReference type="ARBA" id="ARBA00022603"/>
    </source>
</evidence>
<dbReference type="InterPro" id="IPR029063">
    <property type="entry name" value="SAM-dependent_MTases_sf"/>
</dbReference>
<dbReference type="GO" id="GO:0008168">
    <property type="term" value="F:methyltransferase activity"/>
    <property type="evidence" value="ECO:0007669"/>
    <property type="project" value="UniProtKB-UniRule"/>
</dbReference>
<comment type="function">
    <text evidence="1 6">Exhibits S-adenosyl-L-methionine-dependent methyltransferase activity.</text>
</comment>
<dbReference type="EC" id="2.1.1.-" evidence="6"/>
<evidence type="ECO:0000313" key="8">
    <source>
        <dbReference type="EMBL" id="XCH10949.1"/>
    </source>
</evidence>
<keyword evidence="4 8" id="KW-0808">Transferase</keyword>
<comment type="similarity">
    <text evidence="2 6">Belongs to the UPF0677 family.</text>
</comment>
<organism evidence="8">
    <name type="scientific">Arthrobacter sp. K5</name>
    <dbReference type="NCBI Taxonomy" id="2839623"/>
    <lineage>
        <taxon>Bacteria</taxon>
        <taxon>Bacillati</taxon>
        <taxon>Actinomycetota</taxon>
        <taxon>Actinomycetes</taxon>
        <taxon>Micrococcales</taxon>
        <taxon>Micrococcaceae</taxon>
        <taxon>Arthrobacter</taxon>
    </lineage>
</organism>
<evidence type="ECO:0000256" key="2">
    <source>
        <dbReference type="ARBA" id="ARBA00008138"/>
    </source>
</evidence>
<dbReference type="SUPFAM" id="SSF53335">
    <property type="entry name" value="S-adenosyl-L-methionine-dependent methyltransferases"/>
    <property type="match status" value="1"/>
</dbReference>
<dbReference type="EMBL" id="CP159279">
    <property type="protein sequence ID" value="XCH10949.1"/>
    <property type="molecule type" value="Genomic_DNA"/>
</dbReference>
<accession>A0AAU8EQD5</accession>
<dbReference type="AlphaFoldDB" id="A0AAU8EQD5"/>
<dbReference type="InterPro" id="IPR007213">
    <property type="entry name" value="Ppm1/Ppm2/Tcmp"/>
</dbReference>
<dbReference type="PANTHER" id="PTHR43619">
    <property type="entry name" value="S-ADENOSYL-L-METHIONINE-DEPENDENT METHYLTRANSFERASE YKTD-RELATED"/>
    <property type="match status" value="1"/>
</dbReference>
<dbReference type="GO" id="GO:0032259">
    <property type="term" value="P:methylation"/>
    <property type="evidence" value="ECO:0007669"/>
    <property type="project" value="UniProtKB-KW"/>
</dbReference>
<name>A0AAU8EQD5_9MICC</name>
<evidence type="ECO:0000256" key="4">
    <source>
        <dbReference type="ARBA" id="ARBA00022679"/>
    </source>
</evidence>
<evidence type="ECO:0000256" key="5">
    <source>
        <dbReference type="ARBA" id="ARBA00022691"/>
    </source>
</evidence>
<dbReference type="Pfam" id="PF04072">
    <property type="entry name" value="LCM"/>
    <property type="match status" value="1"/>
</dbReference>
<dbReference type="Gene3D" id="3.40.50.150">
    <property type="entry name" value="Vaccinia Virus protein VP39"/>
    <property type="match status" value="1"/>
</dbReference>
<dbReference type="PANTHER" id="PTHR43619:SF2">
    <property type="entry name" value="S-ADENOSYL-L-METHIONINE-DEPENDENT METHYLTRANSFERASES SUPERFAMILY PROTEIN"/>
    <property type="match status" value="1"/>
</dbReference>
<gene>
    <name evidence="8" type="ORF">ABRP34_19420</name>
</gene>
<keyword evidence="3 6" id="KW-0489">Methyltransferase</keyword>
<reference evidence="8" key="1">
    <citation type="submission" date="2024-06" db="EMBL/GenBank/DDBJ databases">
        <title>Biodegradation of dimethachlon by Arthrobacter sp. K5: mechanistic insights and ecological implications.</title>
        <authorList>
            <person name="Hu S."/>
            <person name="Lu P."/>
        </authorList>
    </citation>
    <scope>NUCLEOTIDE SEQUENCE</scope>
    <source>
        <strain evidence="8">K5</strain>
    </source>
</reference>
<keyword evidence="5 6" id="KW-0949">S-adenosyl-L-methionine</keyword>
<evidence type="ECO:0000256" key="6">
    <source>
        <dbReference type="RuleBase" id="RU362030"/>
    </source>
</evidence>